<evidence type="ECO:0000256" key="1">
    <source>
        <dbReference type="SAM" id="MobiDB-lite"/>
    </source>
</evidence>
<dbReference type="AlphaFoldDB" id="A0A518GRY2"/>
<evidence type="ECO:0000256" key="2">
    <source>
        <dbReference type="SAM" id="SignalP"/>
    </source>
</evidence>
<gene>
    <name evidence="4" type="ORF">Spb1_32830</name>
</gene>
<dbReference type="Proteomes" id="UP000315349">
    <property type="component" value="Chromosome"/>
</dbReference>
<accession>A0A518GRY2</accession>
<evidence type="ECO:0000259" key="3">
    <source>
        <dbReference type="PROSITE" id="PS50234"/>
    </source>
</evidence>
<sequence length="839" mass="90311" precursor="true">MHFLSQRQWSRLVLCTLLSGSVAIPLSGAPLSWADEKATNPAGAANARISRPVATTAGDQQGVRAQVFQQADADGTTYSAIALRGKNLAPVAGPQELVVLVDTSASQVGAYRQGSIELVSELLKSLPQEVTVRVAAVDVGVESLMGDFASSTTPAAVSAVQQLKMRTPLGATNLPAALDEVSGWFTQKGPRHILYIGDGHSTAEYVSIERFQTTLRQLEKQQVAVHSYVLGPKFNGKLIGSLAQQTGGALWCLPSATPAADAPQVAASITAPILRVEEFQVEGDAAFELIPARGLPLRSDRETVYLGRGTIHGEELTIRGEVAGRAVNEKYDLAPSSAHAAFLPAFVRQVISEKGVTNSLAGLEALGLASSEFEEGSRLLAARAEKASREGDRQVLAQLAAQAKVLSVQSAAIERLVAAPQDATAAEAPMVERTVPGQGPSLLDEREQLIRVQAEKLRQQVSSTVQFARSAVDSGAALDELKRSLTAVRSAIDINAEERVRLERVLGSEILATTNRIEKENLDRVRNLERSAQLEAQQRLVEQSVLDDERLANLIDRIRALMNAGWHGDDAAFSEAEAVARVAVDLEPNSGAAAAALFNAEAATQLRRVFRLRARRADMFLETLYQVELSHVPFPDEPPIVFPPAEVWKALSERRKRYQSVDLRQNSPNEQKILSALDQPTEVEFIDTSLKDALDFIEDLHKIEIWINEAKIMEEGIAIDQPVNLQLSGVSLRSALRLMLEPLQLTYVIRNEVMEITTLTDAETALSTRVYPVADLVIPIQSFFGAGGLGGGNNGQQNGGQQNGLGGQGNQGGQQGFGGGGGGNFFSLPVEQLKKNQTR</sequence>
<reference evidence="4 5" key="1">
    <citation type="submission" date="2019-02" db="EMBL/GenBank/DDBJ databases">
        <title>Deep-cultivation of Planctomycetes and their phenomic and genomic characterization uncovers novel biology.</title>
        <authorList>
            <person name="Wiegand S."/>
            <person name="Jogler M."/>
            <person name="Boedeker C."/>
            <person name="Pinto D."/>
            <person name="Vollmers J."/>
            <person name="Rivas-Marin E."/>
            <person name="Kohn T."/>
            <person name="Peeters S.H."/>
            <person name="Heuer A."/>
            <person name="Rast P."/>
            <person name="Oberbeckmann S."/>
            <person name="Bunk B."/>
            <person name="Jeske O."/>
            <person name="Meyerdierks A."/>
            <person name="Storesund J.E."/>
            <person name="Kallscheuer N."/>
            <person name="Luecker S."/>
            <person name="Lage O.M."/>
            <person name="Pohl T."/>
            <person name="Merkel B.J."/>
            <person name="Hornburger P."/>
            <person name="Mueller R.-W."/>
            <person name="Bruemmer F."/>
            <person name="Labrenz M."/>
            <person name="Spormann A.M."/>
            <person name="Op den Camp H."/>
            <person name="Overmann J."/>
            <person name="Amann R."/>
            <person name="Jetten M.S.M."/>
            <person name="Mascher T."/>
            <person name="Medema M.H."/>
            <person name="Devos D.P."/>
            <person name="Kaster A.-K."/>
            <person name="Ovreas L."/>
            <person name="Rohde M."/>
            <person name="Galperin M.Y."/>
            <person name="Jogler C."/>
        </authorList>
    </citation>
    <scope>NUCLEOTIDE SEQUENCE [LARGE SCALE GENOMIC DNA]</scope>
    <source>
        <strain evidence="4 5">Spb1</strain>
    </source>
</reference>
<feature type="domain" description="VWFA" evidence="3">
    <location>
        <begin position="96"/>
        <end position="273"/>
    </location>
</feature>
<dbReference type="CDD" id="cd00198">
    <property type="entry name" value="vWFA"/>
    <property type="match status" value="1"/>
</dbReference>
<keyword evidence="2" id="KW-0732">Signal</keyword>
<dbReference type="SUPFAM" id="SSF53300">
    <property type="entry name" value="vWA-like"/>
    <property type="match status" value="1"/>
</dbReference>
<dbReference type="KEGG" id="peh:Spb1_32830"/>
<protein>
    <recommendedName>
        <fullName evidence="3">VWFA domain-containing protein</fullName>
    </recommendedName>
</protein>
<dbReference type="Pfam" id="PF13768">
    <property type="entry name" value="VWA_3"/>
    <property type="match status" value="1"/>
</dbReference>
<evidence type="ECO:0000313" key="4">
    <source>
        <dbReference type="EMBL" id="QDV31339.1"/>
    </source>
</evidence>
<dbReference type="InterPro" id="IPR002035">
    <property type="entry name" value="VWF_A"/>
</dbReference>
<dbReference type="Gene3D" id="3.40.50.410">
    <property type="entry name" value="von Willebrand factor, type A domain"/>
    <property type="match status" value="1"/>
</dbReference>
<proteinExistence type="predicted"/>
<keyword evidence="5" id="KW-1185">Reference proteome</keyword>
<evidence type="ECO:0000313" key="5">
    <source>
        <dbReference type="Proteomes" id="UP000315349"/>
    </source>
</evidence>
<feature type="signal peptide" evidence="2">
    <location>
        <begin position="1"/>
        <end position="34"/>
    </location>
</feature>
<dbReference type="EMBL" id="CP036299">
    <property type="protein sequence ID" value="QDV31339.1"/>
    <property type="molecule type" value="Genomic_DNA"/>
</dbReference>
<feature type="chain" id="PRO_5021842947" description="VWFA domain-containing protein" evidence="2">
    <location>
        <begin position="35"/>
        <end position="839"/>
    </location>
</feature>
<organism evidence="4 5">
    <name type="scientific">Planctopirus ephydatiae</name>
    <dbReference type="NCBI Taxonomy" id="2528019"/>
    <lineage>
        <taxon>Bacteria</taxon>
        <taxon>Pseudomonadati</taxon>
        <taxon>Planctomycetota</taxon>
        <taxon>Planctomycetia</taxon>
        <taxon>Planctomycetales</taxon>
        <taxon>Planctomycetaceae</taxon>
        <taxon>Planctopirus</taxon>
    </lineage>
</organism>
<dbReference type="PROSITE" id="PS50234">
    <property type="entry name" value="VWFA"/>
    <property type="match status" value="1"/>
</dbReference>
<dbReference type="RefSeq" id="WP_145302077.1">
    <property type="nucleotide sequence ID" value="NZ_CP036299.1"/>
</dbReference>
<dbReference type="InterPro" id="IPR036465">
    <property type="entry name" value="vWFA_dom_sf"/>
</dbReference>
<dbReference type="OrthoDB" id="291546at2"/>
<name>A0A518GRY2_9PLAN</name>
<feature type="region of interest" description="Disordered" evidence="1">
    <location>
        <begin position="791"/>
        <end position="818"/>
    </location>
</feature>